<dbReference type="eggNOG" id="COG3568">
    <property type="taxonomic scope" value="Bacteria"/>
</dbReference>
<dbReference type="PANTHER" id="PTHR15822:SF4">
    <property type="entry name" value="TYROSYL-DNA PHOSPHODIESTERASE 2"/>
    <property type="match status" value="1"/>
</dbReference>
<dbReference type="Gene3D" id="3.60.10.10">
    <property type="entry name" value="Endonuclease/exonuclease/phosphatase"/>
    <property type="match status" value="1"/>
</dbReference>
<dbReference type="Pfam" id="PF03372">
    <property type="entry name" value="Exo_endo_phos"/>
    <property type="match status" value="1"/>
</dbReference>
<dbReference type="InterPro" id="IPR036691">
    <property type="entry name" value="Endo/exonu/phosph_ase_sf"/>
</dbReference>
<evidence type="ECO:0000256" key="8">
    <source>
        <dbReference type="ARBA" id="ARBA00023204"/>
    </source>
</evidence>
<evidence type="ECO:0000256" key="2">
    <source>
        <dbReference type="ARBA" id="ARBA00001946"/>
    </source>
</evidence>
<dbReference type="Proteomes" id="UP000012062">
    <property type="component" value="Unassembled WGS sequence"/>
</dbReference>
<comment type="cofactor">
    <cofactor evidence="1">
        <name>Mn(2+)</name>
        <dbReference type="ChEBI" id="CHEBI:29035"/>
    </cofactor>
</comment>
<dbReference type="GO" id="GO:0046872">
    <property type="term" value="F:metal ion binding"/>
    <property type="evidence" value="ECO:0007669"/>
    <property type="project" value="UniProtKB-KW"/>
</dbReference>
<dbReference type="GO" id="GO:0004519">
    <property type="term" value="F:endonuclease activity"/>
    <property type="evidence" value="ECO:0007669"/>
    <property type="project" value="UniProtKB-KW"/>
</dbReference>
<organism evidence="10 11">
    <name type="scientific">Mesorhizobium metallidurans STM 2683</name>
    <dbReference type="NCBI Taxonomy" id="1297569"/>
    <lineage>
        <taxon>Bacteria</taxon>
        <taxon>Pseudomonadati</taxon>
        <taxon>Pseudomonadota</taxon>
        <taxon>Alphaproteobacteria</taxon>
        <taxon>Hyphomicrobiales</taxon>
        <taxon>Phyllobacteriaceae</taxon>
        <taxon>Mesorhizobium</taxon>
    </lineage>
</organism>
<keyword evidence="5" id="KW-0227">DNA damage</keyword>
<dbReference type="STRING" id="1297569.MESS2_1490004"/>
<dbReference type="InterPro" id="IPR051547">
    <property type="entry name" value="TDP2-like"/>
</dbReference>
<keyword evidence="3" id="KW-0540">Nuclease</keyword>
<sequence length="356" mass="38620">MRVEPTWMDEMLVPKLTHVPLAARRAMREEPRDSATHLRLAAAIPALGQIEIGGRASRDAGNETLKVVAWNVERLRHGDAIAATLAGQAPDVVLLSEVDEGMARSGNGHPLRDLADRLGHAFAYGVEFVELDAGNEMERSVAGDIADAEGFHGNAVTSAVPLLRPFLVRLDAAGGWFLPERGQPRIGGRMAIGGQVQLGSRRVTVISVHLENRTGPAGRLVQARHLLDAIERYDPDAPVLIGGDFNTLTATHEERHDDPDAWAALISADPDRLIDVEAYEPLFALFAERGFDWKDANNLDLATQRREAGDPEPVGRIDWFFTRGLVATRPAVLPAVRPDGSPSSDHEALAVTVRIA</sequence>
<evidence type="ECO:0000256" key="6">
    <source>
        <dbReference type="ARBA" id="ARBA00022801"/>
    </source>
</evidence>
<evidence type="ECO:0000256" key="3">
    <source>
        <dbReference type="ARBA" id="ARBA00022722"/>
    </source>
</evidence>
<evidence type="ECO:0000256" key="1">
    <source>
        <dbReference type="ARBA" id="ARBA00001936"/>
    </source>
</evidence>
<comment type="cofactor">
    <cofactor evidence="2">
        <name>Mg(2+)</name>
        <dbReference type="ChEBI" id="CHEBI:18420"/>
    </cofactor>
</comment>
<evidence type="ECO:0000256" key="5">
    <source>
        <dbReference type="ARBA" id="ARBA00022763"/>
    </source>
</evidence>
<reference evidence="10 11" key="1">
    <citation type="submission" date="2013-02" db="EMBL/GenBank/DDBJ databases">
        <authorList>
            <person name="Genoscope - CEA"/>
        </authorList>
    </citation>
    <scope>NUCLEOTIDE SEQUENCE [LARGE SCALE GENOMIC DNA]</scope>
    <source>
        <strain evidence="10 11">STM 2683</strain>
    </source>
</reference>
<protein>
    <submittedName>
        <fullName evidence="10">Endonuclease/exonuclease/phosphatase</fullName>
    </submittedName>
</protein>
<keyword evidence="4" id="KW-0479">Metal-binding</keyword>
<dbReference type="GO" id="GO:0006281">
    <property type="term" value="P:DNA repair"/>
    <property type="evidence" value="ECO:0007669"/>
    <property type="project" value="UniProtKB-KW"/>
</dbReference>
<dbReference type="EMBL" id="CAUM01000056">
    <property type="protein sequence ID" value="CCV05109.1"/>
    <property type="molecule type" value="Genomic_DNA"/>
</dbReference>
<evidence type="ECO:0000313" key="11">
    <source>
        <dbReference type="Proteomes" id="UP000012062"/>
    </source>
</evidence>
<proteinExistence type="predicted"/>
<evidence type="ECO:0000256" key="7">
    <source>
        <dbReference type="ARBA" id="ARBA00022842"/>
    </source>
</evidence>
<keyword evidence="7" id="KW-0460">Magnesium</keyword>
<keyword evidence="6" id="KW-0378">Hydrolase</keyword>
<keyword evidence="8" id="KW-0234">DNA repair</keyword>
<evidence type="ECO:0000256" key="4">
    <source>
        <dbReference type="ARBA" id="ARBA00022723"/>
    </source>
</evidence>
<dbReference type="InterPro" id="IPR005135">
    <property type="entry name" value="Endo/exonuclease/phosphatase"/>
</dbReference>
<dbReference type="PANTHER" id="PTHR15822">
    <property type="entry name" value="TRAF AND TNF RECEPTOR-ASSOCIATED PROTEIN"/>
    <property type="match status" value="1"/>
</dbReference>
<dbReference type="AlphaFoldDB" id="M5EK25"/>
<gene>
    <name evidence="10" type="ORF">MESS2_1490004</name>
</gene>
<evidence type="ECO:0000313" key="10">
    <source>
        <dbReference type="EMBL" id="CCV05109.1"/>
    </source>
</evidence>
<keyword evidence="11" id="KW-1185">Reference proteome</keyword>
<keyword evidence="10" id="KW-0255">Endonuclease</keyword>
<dbReference type="GO" id="GO:0004527">
    <property type="term" value="F:exonuclease activity"/>
    <property type="evidence" value="ECO:0007669"/>
    <property type="project" value="UniProtKB-KW"/>
</dbReference>
<comment type="caution">
    <text evidence="10">The sequence shown here is derived from an EMBL/GenBank/DDBJ whole genome shotgun (WGS) entry which is preliminary data.</text>
</comment>
<dbReference type="RefSeq" id="WP_008874065.1">
    <property type="nucleotide sequence ID" value="NZ_CAUM01000056.1"/>
</dbReference>
<dbReference type="SUPFAM" id="SSF56219">
    <property type="entry name" value="DNase I-like"/>
    <property type="match status" value="1"/>
</dbReference>
<name>M5EK25_9HYPH</name>
<keyword evidence="10" id="KW-0269">Exonuclease</keyword>
<evidence type="ECO:0000259" key="9">
    <source>
        <dbReference type="Pfam" id="PF03372"/>
    </source>
</evidence>
<feature type="domain" description="Endonuclease/exonuclease/phosphatase" evidence="9">
    <location>
        <begin position="69"/>
        <end position="346"/>
    </location>
</feature>
<accession>M5EK25</accession>